<dbReference type="EMBL" id="BOPH01000022">
    <property type="protein sequence ID" value="GIJ67013.1"/>
    <property type="molecule type" value="Genomic_DNA"/>
</dbReference>
<reference evidence="1" key="1">
    <citation type="submission" date="2021-01" db="EMBL/GenBank/DDBJ databases">
        <title>Whole genome shotgun sequence of Virgisporangium ochraceum NBRC 16418.</title>
        <authorList>
            <person name="Komaki H."/>
            <person name="Tamura T."/>
        </authorList>
    </citation>
    <scope>NUCLEOTIDE SEQUENCE</scope>
    <source>
        <strain evidence="1">NBRC 16418</strain>
    </source>
</reference>
<proteinExistence type="predicted"/>
<dbReference type="SUPFAM" id="SSF52540">
    <property type="entry name" value="P-loop containing nucleoside triphosphate hydrolases"/>
    <property type="match status" value="1"/>
</dbReference>
<dbReference type="Proteomes" id="UP000635606">
    <property type="component" value="Unassembled WGS sequence"/>
</dbReference>
<protein>
    <submittedName>
        <fullName evidence="1">Uncharacterized protein</fullName>
    </submittedName>
</protein>
<organism evidence="1 2">
    <name type="scientific">Virgisporangium ochraceum</name>
    <dbReference type="NCBI Taxonomy" id="65505"/>
    <lineage>
        <taxon>Bacteria</taxon>
        <taxon>Bacillati</taxon>
        <taxon>Actinomycetota</taxon>
        <taxon>Actinomycetes</taxon>
        <taxon>Micromonosporales</taxon>
        <taxon>Micromonosporaceae</taxon>
        <taxon>Virgisporangium</taxon>
    </lineage>
</organism>
<dbReference type="Gene3D" id="3.40.50.300">
    <property type="entry name" value="P-loop containing nucleotide triphosphate hydrolases"/>
    <property type="match status" value="1"/>
</dbReference>
<keyword evidence="2" id="KW-1185">Reference proteome</keyword>
<evidence type="ECO:0000313" key="2">
    <source>
        <dbReference type="Proteomes" id="UP000635606"/>
    </source>
</evidence>
<comment type="caution">
    <text evidence="1">The sequence shown here is derived from an EMBL/GenBank/DDBJ whole genome shotgun (WGS) entry which is preliminary data.</text>
</comment>
<evidence type="ECO:0000313" key="1">
    <source>
        <dbReference type="EMBL" id="GIJ67013.1"/>
    </source>
</evidence>
<gene>
    <name evidence="1" type="ORF">Voc01_019300</name>
</gene>
<accession>A0A8J3ZS57</accession>
<dbReference type="AlphaFoldDB" id="A0A8J3ZS57"/>
<name>A0A8J3ZS57_9ACTN</name>
<dbReference type="InterPro" id="IPR027417">
    <property type="entry name" value="P-loop_NTPase"/>
</dbReference>
<sequence>MRPDRAHAVPMLLTVAGSMCSGKSTAGRACADLPHLAVHDFDEIGVPDGADLRWRQRSMEQWLRRVLEYQSAGVDVLLLGQSPLGEVLATPSAVHLDGLAAALVDVADGERLRRLEARDPGRWDDAARRACVGWAHWHRGHAADPRHRQEVITTDAWPGMVWNRWTAWTADDPRWTVTVLDTTDRSAAGSAADLRAWVVAARAHRTAC</sequence>